<keyword evidence="4 7" id="KW-0812">Transmembrane</keyword>
<dbReference type="SUPFAM" id="SSF161098">
    <property type="entry name" value="MetI-like"/>
    <property type="match status" value="1"/>
</dbReference>
<gene>
    <name evidence="9" type="ORF">ACFQMJ_14135</name>
</gene>
<dbReference type="PANTHER" id="PTHR30193:SF1">
    <property type="entry name" value="ABC TRANSPORTER PERMEASE PROTEIN YESP-RELATED"/>
    <property type="match status" value="1"/>
</dbReference>
<evidence type="ECO:0000256" key="1">
    <source>
        <dbReference type="ARBA" id="ARBA00004651"/>
    </source>
</evidence>
<evidence type="ECO:0000256" key="6">
    <source>
        <dbReference type="ARBA" id="ARBA00023136"/>
    </source>
</evidence>
<evidence type="ECO:0000256" key="4">
    <source>
        <dbReference type="ARBA" id="ARBA00022692"/>
    </source>
</evidence>
<dbReference type="InterPro" id="IPR051393">
    <property type="entry name" value="ABC_transporter_permease"/>
</dbReference>
<evidence type="ECO:0000256" key="7">
    <source>
        <dbReference type="RuleBase" id="RU363032"/>
    </source>
</evidence>
<evidence type="ECO:0000256" key="3">
    <source>
        <dbReference type="ARBA" id="ARBA00022475"/>
    </source>
</evidence>
<keyword evidence="5 7" id="KW-1133">Transmembrane helix</keyword>
<comment type="caution">
    <text evidence="9">The sequence shown here is derived from an EMBL/GenBank/DDBJ whole genome shotgun (WGS) entry which is preliminary data.</text>
</comment>
<evidence type="ECO:0000313" key="10">
    <source>
        <dbReference type="Proteomes" id="UP001596378"/>
    </source>
</evidence>
<dbReference type="InterPro" id="IPR035906">
    <property type="entry name" value="MetI-like_sf"/>
</dbReference>
<evidence type="ECO:0000256" key="5">
    <source>
        <dbReference type="ARBA" id="ARBA00022989"/>
    </source>
</evidence>
<keyword evidence="10" id="KW-1185">Reference proteome</keyword>
<feature type="transmembrane region" description="Helical" evidence="7">
    <location>
        <begin position="160"/>
        <end position="184"/>
    </location>
</feature>
<proteinExistence type="inferred from homology"/>
<keyword evidence="2 7" id="KW-0813">Transport</keyword>
<dbReference type="Gene3D" id="1.10.3720.10">
    <property type="entry name" value="MetI-like"/>
    <property type="match status" value="1"/>
</dbReference>
<sequence length="302" mass="34025">MKTMAAMKKGPTKRYIGLVYISPWILGFLVFQLYPFISSFVYSFTDYSITNTPSYVGLKNYITMFTKDELFYKSLLVTIEYVLMSVPLKLAFALLVAVMLNVNLKFVNIFRTVYYLPSILGGSVAVAVLWKFLFAKDGFINRVIAAVHVPEIDWLGSPKIALFTIGLLTVWQFGSSMVLFLAGLKQIPAELYEAGTVDGASKVRMFFTITIPLLTPIIFFNLIMQMVNAFQDFTGPFVITNGGPLNSTYLYAMKLYDEGFKFFKMGYASALSWVLFLIILGFTALTFKSSASWTHYEDGGDF</sequence>
<dbReference type="PROSITE" id="PS50928">
    <property type="entry name" value="ABC_TM1"/>
    <property type="match status" value="1"/>
</dbReference>
<dbReference type="EMBL" id="JBHTAI010000008">
    <property type="protein sequence ID" value="MFC7149665.1"/>
    <property type="molecule type" value="Genomic_DNA"/>
</dbReference>
<feature type="transmembrane region" description="Helical" evidence="7">
    <location>
        <begin position="81"/>
        <end position="102"/>
    </location>
</feature>
<accession>A0ABW2FFM7</accession>
<reference evidence="10" key="1">
    <citation type="journal article" date="2019" name="Int. J. Syst. Evol. Microbiol.">
        <title>The Global Catalogue of Microorganisms (GCM) 10K type strain sequencing project: providing services to taxonomists for standard genome sequencing and annotation.</title>
        <authorList>
            <consortium name="The Broad Institute Genomics Platform"/>
            <consortium name="The Broad Institute Genome Sequencing Center for Infectious Disease"/>
            <person name="Wu L."/>
            <person name="Ma J."/>
        </authorList>
    </citation>
    <scope>NUCLEOTIDE SEQUENCE [LARGE SCALE GENOMIC DNA]</scope>
    <source>
        <strain evidence="10">KCTC 12907</strain>
    </source>
</reference>
<keyword evidence="6 7" id="KW-0472">Membrane</keyword>
<evidence type="ECO:0000313" key="9">
    <source>
        <dbReference type="EMBL" id="MFC7149665.1"/>
    </source>
</evidence>
<dbReference type="PANTHER" id="PTHR30193">
    <property type="entry name" value="ABC TRANSPORTER PERMEASE PROTEIN"/>
    <property type="match status" value="1"/>
</dbReference>
<feature type="transmembrane region" description="Helical" evidence="7">
    <location>
        <begin position="15"/>
        <end position="37"/>
    </location>
</feature>
<dbReference type="SUPFAM" id="SSF160964">
    <property type="entry name" value="MalF N-terminal region-like"/>
    <property type="match status" value="1"/>
</dbReference>
<evidence type="ECO:0000259" key="8">
    <source>
        <dbReference type="PROSITE" id="PS50928"/>
    </source>
</evidence>
<comment type="similarity">
    <text evidence="7">Belongs to the binding-protein-dependent transport system permease family.</text>
</comment>
<dbReference type="CDD" id="cd06261">
    <property type="entry name" value="TM_PBP2"/>
    <property type="match status" value="1"/>
</dbReference>
<feature type="domain" description="ABC transmembrane type-1" evidence="8">
    <location>
        <begin position="75"/>
        <end position="286"/>
    </location>
</feature>
<feature type="transmembrane region" description="Helical" evidence="7">
    <location>
        <begin position="205"/>
        <end position="227"/>
    </location>
</feature>
<comment type="subcellular location">
    <subcellularLocation>
        <location evidence="1 7">Cell membrane</location>
        <topology evidence="1 7">Multi-pass membrane protein</topology>
    </subcellularLocation>
</comment>
<feature type="transmembrane region" description="Helical" evidence="7">
    <location>
        <begin position="265"/>
        <end position="287"/>
    </location>
</feature>
<dbReference type="InterPro" id="IPR000515">
    <property type="entry name" value="MetI-like"/>
</dbReference>
<dbReference type="Pfam" id="PF00528">
    <property type="entry name" value="BPD_transp_1"/>
    <property type="match status" value="1"/>
</dbReference>
<dbReference type="Proteomes" id="UP001596378">
    <property type="component" value="Unassembled WGS sequence"/>
</dbReference>
<feature type="transmembrane region" description="Helical" evidence="7">
    <location>
        <begin position="114"/>
        <end position="133"/>
    </location>
</feature>
<organism evidence="9 10">
    <name type="scientific">Cohnella cellulosilytica</name>
    <dbReference type="NCBI Taxonomy" id="986710"/>
    <lineage>
        <taxon>Bacteria</taxon>
        <taxon>Bacillati</taxon>
        <taxon>Bacillota</taxon>
        <taxon>Bacilli</taxon>
        <taxon>Bacillales</taxon>
        <taxon>Paenibacillaceae</taxon>
        <taxon>Cohnella</taxon>
    </lineage>
</organism>
<protein>
    <submittedName>
        <fullName evidence="9">Carbohydrate ABC transporter permease</fullName>
    </submittedName>
</protein>
<name>A0ABW2FFM7_9BACL</name>
<keyword evidence="3" id="KW-1003">Cell membrane</keyword>
<evidence type="ECO:0000256" key="2">
    <source>
        <dbReference type="ARBA" id="ARBA00022448"/>
    </source>
</evidence>